<dbReference type="PANTHER" id="PTHR30213">
    <property type="entry name" value="INNER MEMBRANE PROTEIN YHJD"/>
    <property type="match status" value="1"/>
</dbReference>
<feature type="transmembrane region" description="Helical" evidence="6">
    <location>
        <begin position="32"/>
        <end position="59"/>
    </location>
</feature>
<dbReference type="InterPro" id="IPR017039">
    <property type="entry name" value="Virul_fac_BrkB"/>
</dbReference>
<reference evidence="7" key="1">
    <citation type="submission" date="2021-02" db="EMBL/GenBank/DDBJ databases">
        <authorList>
            <person name="Nowell W R."/>
        </authorList>
    </citation>
    <scope>NUCLEOTIDE SEQUENCE</scope>
</reference>
<dbReference type="Proteomes" id="UP000663866">
    <property type="component" value="Unassembled WGS sequence"/>
</dbReference>
<gene>
    <name evidence="8" type="ORF">OVN521_LOCUS9308</name>
    <name evidence="7" type="ORF">WKI299_LOCUS31979</name>
</gene>
<keyword evidence="2" id="KW-1003">Cell membrane</keyword>
<name>A0A816YGV9_9BILA</name>
<evidence type="ECO:0000256" key="6">
    <source>
        <dbReference type="SAM" id="Phobius"/>
    </source>
</evidence>
<comment type="subcellular location">
    <subcellularLocation>
        <location evidence="1">Cell membrane</location>
        <topology evidence="1">Multi-pass membrane protein</topology>
    </subcellularLocation>
</comment>
<sequence>MVNKIKSSTVLERAQQVTQPARHFLRKFLNDWSFNFAAMLAFNLLIALLPIAVALFGILGLVLRNNSGAQQEIKDTIVNSLSTDNTTQVGIKQIVDLAFGQLSQEAGGVLVIGIIFAIFGSSRLFIAIDNCMSIIYRLPERSFLRENMLAFGMLFVFITLIPIMLAISSAPSVLTYILPGAAGRFGAFIAGIFFSSIAAFILFEIMYWLIPNKKMSFKVTWCGALVSACTLELFIILFPLYVRRFMGNYAGQIGFAIILLLFFYYFATIIILGAQINAFFFDHYQPLIDGLGTYLSQMHDNVPSLPSINDNDLPKSLLLKKFDLLMVMIRCDIQFRSMPNLHRFVVTIIVDKNISPFTMDLINGQNWREMLTCHVPYLNKFDFHMSLLTNDQPIDLENILNSFRPFINLYEKWDMCISRWKFMPYIPYLPLFPCRSNK</sequence>
<feature type="transmembrane region" description="Helical" evidence="6">
    <location>
        <begin position="106"/>
        <end position="126"/>
    </location>
</feature>
<dbReference type="GO" id="GO:0005886">
    <property type="term" value="C:plasma membrane"/>
    <property type="evidence" value="ECO:0007669"/>
    <property type="project" value="UniProtKB-SubCell"/>
</dbReference>
<accession>A0A816YGV9</accession>
<dbReference type="PANTHER" id="PTHR30213:SF1">
    <property type="entry name" value="INNER MEMBRANE PROTEIN YHJD"/>
    <property type="match status" value="1"/>
</dbReference>
<evidence type="ECO:0000256" key="5">
    <source>
        <dbReference type="ARBA" id="ARBA00023136"/>
    </source>
</evidence>
<proteinExistence type="predicted"/>
<dbReference type="Pfam" id="PF03631">
    <property type="entry name" value="Virul_fac_BrkB"/>
    <property type="match status" value="1"/>
</dbReference>
<keyword evidence="5 6" id="KW-0472">Membrane</keyword>
<dbReference type="EMBL" id="CAJNRF010014704">
    <property type="protein sequence ID" value="CAF2159635.1"/>
    <property type="molecule type" value="Genomic_DNA"/>
</dbReference>
<feature type="transmembrane region" description="Helical" evidence="6">
    <location>
        <begin position="253"/>
        <end position="274"/>
    </location>
</feature>
<evidence type="ECO:0000256" key="3">
    <source>
        <dbReference type="ARBA" id="ARBA00022692"/>
    </source>
</evidence>
<evidence type="ECO:0000256" key="1">
    <source>
        <dbReference type="ARBA" id="ARBA00004651"/>
    </source>
</evidence>
<evidence type="ECO:0000256" key="2">
    <source>
        <dbReference type="ARBA" id="ARBA00022475"/>
    </source>
</evidence>
<dbReference type="AlphaFoldDB" id="A0A816YGV9"/>
<dbReference type="EMBL" id="CAJOBG010001125">
    <property type="protein sequence ID" value="CAF3897182.1"/>
    <property type="molecule type" value="Genomic_DNA"/>
</dbReference>
<evidence type="ECO:0000313" key="7">
    <source>
        <dbReference type="EMBL" id="CAF2159635.1"/>
    </source>
</evidence>
<evidence type="ECO:0000256" key="4">
    <source>
        <dbReference type="ARBA" id="ARBA00022989"/>
    </source>
</evidence>
<evidence type="ECO:0000313" key="10">
    <source>
        <dbReference type="Proteomes" id="UP000663866"/>
    </source>
</evidence>
<evidence type="ECO:0000313" key="9">
    <source>
        <dbReference type="Proteomes" id="UP000663856"/>
    </source>
</evidence>
<feature type="transmembrane region" description="Helical" evidence="6">
    <location>
        <begin position="221"/>
        <end position="241"/>
    </location>
</feature>
<comment type="caution">
    <text evidence="7">The sequence shown here is derived from an EMBL/GenBank/DDBJ whole genome shotgun (WGS) entry which is preliminary data.</text>
</comment>
<keyword evidence="4 6" id="KW-1133">Transmembrane helix</keyword>
<dbReference type="Proteomes" id="UP000663856">
    <property type="component" value="Unassembled WGS sequence"/>
</dbReference>
<feature type="transmembrane region" description="Helical" evidence="6">
    <location>
        <begin position="187"/>
        <end position="209"/>
    </location>
</feature>
<feature type="transmembrane region" description="Helical" evidence="6">
    <location>
        <begin position="147"/>
        <end position="167"/>
    </location>
</feature>
<evidence type="ECO:0000313" key="8">
    <source>
        <dbReference type="EMBL" id="CAF3897182.1"/>
    </source>
</evidence>
<evidence type="ECO:0008006" key="11">
    <source>
        <dbReference type="Google" id="ProtNLM"/>
    </source>
</evidence>
<organism evidence="7 9">
    <name type="scientific">Rotaria magnacalcarata</name>
    <dbReference type="NCBI Taxonomy" id="392030"/>
    <lineage>
        <taxon>Eukaryota</taxon>
        <taxon>Metazoa</taxon>
        <taxon>Spiralia</taxon>
        <taxon>Gnathifera</taxon>
        <taxon>Rotifera</taxon>
        <taxon>Eurotatoria</taxon>
        <taxon>Bdelloidea</taxon>
        <taxon>Philodinida</taxon>
        <taxon>Philodinidae</taxon>
        <taxon>Rotaria</taxon>
    </lineage>
</organism>
<protein>
    <recommendedName>
        <fullName evidence="11">YihY/virulence factor BrkB family protein</fullName>
    </recommendedName>
</protein>
<keyword evidence="3 6" id="KW-0812">Transmembrane</keyword>
<keyword evidence="10" id="KW-1185">Reference proteome</keyword>